<name>A0A6P7T805_9MOLL</name>
<feature type="compositionally biased region" description="Acidic residues" evidence="1">
    <location>
        <begin position="402"/>
        <end position="419"/>
    </location>
</feature>
<feature type="region of interest" description="Disordered" evidence="1">
    <location>
        <begin position="176"/>
        <end position="251"/>
    </location>
</feature>
<feature type="compositionally biased region" description="Polar residues" evidence="1">
    <location>
        <begin position="178"/>
        <end position="192"/>
    </location>
</feature>
<dbReference type="AlphaFoldDB" id="A0A6P7T805"/>
<proteinExistence type="predicted"/>
<keyword evidence="2" id="KW-1185">Reference proteome</keyword>
<feature type="compositionally biased region" description="Basic and acidic residues" evidence="1">
    <location>
        <begin position="194"/>
        <end position="211"/>
    </location>
</feature>
<dbReference type="Proteomes" id="UP000515154">
    <property type="component" value="Linkage group LG16"/>
</dbReference>
<protein>
    <submittedName>
        <fullName evidence="3">Uncharacterized protein LOC115220516</fullName>
    </submittedName>
</protein>
<sequence>MAPLELFLDVDGEKVSPRLRQILLHGYQLFHHFLIALQEFIRIIYCIFIDFPLFICSDIVKYYLDRYPPMRSKINGLCESLRSVEQMFKNFGRYLFDSVVAKLALYRLENVIKTSEVILKRLLRVIDGDNSVVYRCHRCQFLTSVSAHYDDASSEDETVQIRTQRDFVLTDADHITENGLSGPQRENLSTSLEKAAEKVSTETKNAADRTKTVGAGKDNETTDVAGKRAKTADSASNNIETTKASDTEGGNTDTIHNGLINAHTEVEGIEKFFVLFYKTFVLHPFNAYVAMLHFIRNVTFDVNDYCQKLGPISSSGRKIVSPRRMIRNRFLLQVKKMTNEVVNLAAADYRFKLILAETGDLIINPNQSTSRKRKISLDELDACSRSSSSDPDYVPEIPYSDLESESLSEEDFSSEDTEIEDCEVPQDTHGAGTQTADVMHAKDSNNGVKYFDSENKLNDVKDIENKTNDAQDGENKMKEGVENEMNEGVENEMNEGVENEMNEGVENEMNEGVENEMNEGVENEMSENGIQASSICESDSQGKEVTLQNNGMKTAAVSEEVD</sequence>
<feature type="compositionally biased region" description="Polar residues" evidence="1">
    <location>
        <begin position="233"/>
        <end position="251"/>
    </location>
</feature>
<gene>
    <name evidence="3" type="primary">LOC115220516</name>
</gene>
<evidence type="ECO:0000256" key="1">
    <source>
        <dbReference type="SAM" id="MobiDB-lite"/>
    </source>
</evidence>
<feature type="region of interest" description="Disordered" evidence="1">
    <location>
        <begin position="522"/>
        <end position="562"/>
    </location>
</feature>
<evidence type="ECO:0000313" key="3">
    <source>
        <dbReference type="RefSeq" id="XP_029646515.1"/>
    </source>
</evidence>
<organism evidence="2 3">
    <name type="scientific">Octopus sinensis</name>
    <name type="common">East Asian common octopus</name>
    <dbReference type="NCBI Taxonomy" id="2607531"/>
    <lineage>
        <taxon>Eukaryota</taxon>
        <taxon>Metazoa</taxon>
        <taxon>Spiralia</taxon>
        <taxon>Lophotrochozoa</taxon>
        <taxon>Mollusca</taxon>
        <taxon>Cephalopoda</taxon>
        <taxon>Coleoidea</taxon>
        <taxon>Octopodiformes</taxon>
        <taxon>Octopoda</taxon>
        <taxon>Incirrata</taxon>
        <taxon>Octopodidae</taxon>
        <taxon>Octopus</taxon>
    </lineage>
</organism>
<dbReference type="RefSeq" id="XP_029646515.1">
    <property type="nucleotide sequence ID" value="XM_029790655.2"/>
</dbReference>
<feature type="region of interest" description="Disordered" evidence="1">
    <location>
        <begin position="459"/>
        <end position="497"/>
    </location>
</feature>
<feature type="region of interest" description="Disordered" evidence="1">
    <location>
        <begin position="383"/>
        <end position="419"/>
    </location>
</feature>
<evidence type="ECO:0000313" key="2">
    <source>
        <dbReference type="Proteomes" id="UP000515154"/>
    </source>
</evidence>
<dbReference type="KEGG" id="osn:115220516"/>
<feature type="compositionally biased region" description="Basic and acidic residues" evidence="1">
    <location>
        <begin position="459"/>
        <end position="481"/>
    </location>
</feature>
<reference evidence="3" key="1">
    <citation type="submission" date="2025-08" db="UniProtKB">
        <authorList>
            <consortium name="RefSeq"/>
        </authorList>
    </citation>
    <scope>IDENTIFICATION</scope>
</reference>
<accession>A0A6P7T805</accession>
<feature type="compositionally biased region" description="Polar residues" evidence="1">
    <location>
        <begin position="530"/>
        <end position="539"/>
    </location>
</feature>
<feature type="compositionally biased region" description="Acidic residues" evidence="1">
    <location>
        <begin position="482"/>
        <end position="497"/>
    </location>
</feature>